<reference evidence="2 3" key="1">
    <citation type="journal article" date="2018" name="ACS Chem. Biol.">
        <title>Ketoreductase domain dysfunction expands chemodiversity: malyngamide biosynthesis in the cyanobacterium Okeania hirsuta.</title>
        <authorList>
            <person name="Moss N.A."/>
            <person name="Leao T."/>
            <person name="Rankin M."/>
            <person name="McCullough T.M."/>
            <person name="Qu P."/>
            <person name="Korobeynikov A."/>
            <person name="Smith J.L."/>
            <person name="Gerwick L."/>
            <person name="Gerwick W.H."/>
        </authorList>
    </citation>
    <scope>NUCLEOTIDE SEQUENCE [LARGE SCALE GENOMIC DNA]</scope>
    <source>
        <strain evidence="2 3">PAB10Feb10-1</strain>
    </source>
</reference>
<accession>A0A3N6PQV8</accession>
<dbReference type="EMBL" id="RCBY01000112">
    <property type="protein sequence ID" value="RQH36999.1"/>
    <property type="molecule type" value="Genomic_DNA"/>
</dbReference>
<dbReference type="PROSITE" id="PS50801">
    <property type="entry name" value="STAS"/>
    <property type="match status" value="1"/>
</dbReference>
<proteinExistence type="predicted"/>
<dbReference type="OrthoDB" id="514124at2"/>
<dbReference type="InterPro" id="IPR002645">
    <property type="entry name" value="STAS_dom"/>
</dbReference>
<sequence>MALLIRLLGDFNKKKSSLLQQKLKQILSNSSEHCCLVDLATIHSINNYGLVTLVTLHRIAKKNNCNLYLINLNDTVKYYLELTGLDRKFNIKQNVKNVNYTQLVN</sequence>
<dbReference type="AlphaFoldDB" id="A0A3N6PQV8"/>
<protein>
    <submittedName>
        <fullName evidence="2">Anti-sigma factor antagonist</fullName>
    </submittedName>
</protein>
<feature type="domain" description="STAS" evidence="1">
    <location>
        <begin position="1"/>
        <end position="105"/>
    </location>
</feature>
<dbReference type="CDD" id="cd07043">
    <property type="entry name" value="STAS_anti-anti-sigma_factors"/>
    <property type="match status" value="1"/>
</dbReference>
<dbReference type="Pfam" id="PF01740">
    <property type="entry name" value="STAS"/>
    <property type="match status" value="1"/>
</dbReference>
<evidence type="ECO:0000313" key="2">
    <source>
        <dbReference type="EMBL" id="RQH36999.1"/>
    </source>
</evidence>
<keyword evidence="3" id="KW-1185">Reference proteome</keyword>
<dbReference type="Proteomes" id="UP000269154">
    <property type="component" value="Unassembled WGS sequence"/>
</dbReference>
<evidence type="ECO:0000259" key="1">
    <source>
        <dbReference type="PROSITE" id="PS50801"/>
    </source>
</evidence>
<organism evidence="2 3">
    <name type="scientific">Okeania hirsuta</name>
    <dbReference type="NCBI Taxonomy" id="1458930"/>
    <lineage>
        <taxon>Bacteria</taxon>
        <taxon>Bacillati</taxon>
        <taxon>Cyanobacteriota</taxon>
        <taxon>Cyanophyceae</taxon>
        <taxon>Oscillatoriophycideae</taxon>
        <taxon>Oscillatoriales</taxon>
        <taxon>Microcoleaceae</taxon>
        <taxon>Okeania</taxon>
    </lineage>
</organism>
<comment type="caution">
    <text evidence="2">The sequence shown here is derived from an EMBL/GenBank/DDBJ whole genome shotgun (WGS) entry which is preliminary data.</text>
</comment>
<gene>
    <name evidence="2" type="ORF">D5R40_18680</name>
</gene>
<dbReference type="SUPFAM" id="SSF52091">
    <property type="entry name" value="SpoIIaa-like"/>
    <property type="match status" value="1"/>
</dbReference>
<dbReference type="InterPro" id="IPR036513">
    <property type="entry name" value="STAS_dom_sf"/>
</dbReference>
<name>A0A3N6PQV8_9CYAN</name>
<dbReference type="RefSeq" id="WP_124142662.1">
    <property type="nucleotide sequence ID" value="NZ_CAWOKI010000223.1"/>
</dbReference>
<evidence type="ECO:0000313" key="3">
    <source>
        <dbReference type="Proteomes" id="UP000269154"/>
    </source>
</evidence>
<dbReference type="Gene3D" id="3.30.750.24">
    <property type="entry name" value="STAS domain"/>
    <property type="match status" value="1"/>
</dbReference>